<organism evidence="1 2">
    <name type="scientific">Boeremia exigua</name>
    <dbReference type="NCBI Taxonomy" id="749465"/>
    <lineage>
        <taxon>Eukaryota</taxon>
        <taxon>Fungi</taxon>
        <taxon>Dikarya</taxon>
        <taxon>Ascomycota</taxon>
        <taxon>Pezizomycotina</taxon>
        <taxon>Dothideomycetes</taxon>
        <taxon>Pleosporomycetidae</taxon>
        <taxon>Pleosporales</taxon>
        <taxon>Pleosporineae</taxon>
        <taxon>Didymellaceae</taxon>
        <taxon>Boeremia</taxon>
    </lineage>
</organism>
<dbReference type="Proteomes" id="UP001153331">
    <property type="component" value="Unassembled WGS sequence"/>
</dbReference>
<comment type="caution">
    <text evidence="1">The sequence shown here is derived from an EMBL/GenBank/DDBJ whole genome shotgun (WGS) entry which is preliminary data.</text>
</comment>
<proteinExistence type="predicted"/>
<gene>
    <name evidence="1" type="ORF">OPT61_g3741</name>
</gene>
<sequence length="1075" mass="117297">MADTVEEKKQSVEGQGQADANASVGGSGKAESSSKKEKKTPKKLGGKKPQQQPTPEPTPAPESEAEGEAEGEAEAEAEGDAEGEVDDEAENAGDAEAEQEDAGKKQTNGDADESEPEAQPQKSKSQSRRRQSRGRGRRGGDSEDTDARSDVSQSGGRRNRQRQKKGGKSGPLDDITENVPGGELVGGAGDMVQDTAGKAVGQVGDTAGKALGGLTGSGGGDDDGGKGEQLRLRLELNLDIEIQLKAKIHGDLTLGLLFFPPCSDDILVPPCQLFTPCVGLVDPASAAATRGAKSGDPKLLPSSVGTSSPLFLLAATVISTSPTHFDREYRCSDCNQVAATVPEPNTRLPTTAAAMADKSKKDDDYESRPHERSTMQQEKAINKMKQDKREAGLQSARSRSSSRRARRQRIEQGQRDGKYMMTTSLEALEEADANGDLQKMGMFERIGPDSTSMDGPVTHARAMRGEIPMRGTDPNQPYIMEPEKKKGSLEDQDGLKLTLEANLEIEIELKASIRGDLTLSLYSTFEATNIDYVATGCASHWFESSKSIHCEGGLSVEQDPGVTRYRFIQSLKYLAVHTLLPDFVLPIHIRHSFTMVPAPSGTIPPLPFSLDLGPELQSSIEPDTVPTFTNFNPLHPGYGDGFDIRPSTECERLRARAVIFDDILTTGSSSRCGCKSEGSSRNCVLAPGRSKRLITRVKTEFEVLGRRLEEKAKLFKSVECVAFCGKLSQLRRGAKKVNPPNSLLKDFTRSTSIRDQASRYRSRNDSPPSIGRSGASEQHPWRPRTNARYPANASSLPISHPVIAAPESPFDPARPLAGLLPVTETVCVSDQISDQTATVEGESAGTISSRRIAEFSNEFEYIMKQFRRRSEVYMAQSENLVSTRCTSISAQMTIFQFSSIFPMDSLLNCSPENRAVLKENNTLMARRDMTQLCQIWRQLILPTADPWDLEVNNPLRILQNAEAKKLCKLMEEGIHHYVQWTLPAETRADDEEEATDNEGSEECKTKPGPTETLDIEAIAQQLIIVGPRFIDVSALEAALETTQTSDEDIMFYYVNVCPNSETASEEDQKEEKMVV</sequence>
<reference evidence="1" key="1">
    <citation type="submission" date="2022-11" db="EMBL/GenBank/DDBJ databases">
        <title>Genome Sequence of Boeremia exigua.</title>
        <authorList>
            <person name="Buettner E."/>
        </authorList>
    </citation>
    <scope>NUCLEOTIDE SEQUENCE</scope>
    <source>
        <strain evidence="1">CU02</strain>
    </source>
</reference>
<evidence type="ECO:0000313" key="1">
    <source>
        <dbReference type="EMBL" id="KAJ8114366.1"/>
    </source>
</evidence>
<accession>A0ACC2IGU4</accession>
<protein>
    <submittedName>
        <fullName evidence="1">Uncharacterized protein</fullName>
    </submittedName>
</protein>
<keyword evidence="2" id="KW-1185">Reference proteome</keyword>
<name>A0ACC2IGU4_9PLEO</name>
<dbReference type="EMBL" id="JAPHNI010000198">
    <property type="protein sequence ID" value="KAJ8114366.1"/>
    <property type="molecule type" value="Genomic_DNA"/>
</dbReference>
<evidence type="ECO:0000313" key="2">
    <source>
        <dbReference type="Proteomes" id="UP001153331"/>
    </source>
</evidence>